<evidence type="ECO:0000313" key="1">
    <source>
        <dbReference type="Proteomes" id="UP000694863"/>
    </source>
</evidence>
<sequence length="401" mass="43713">MPRPKISVGPLNQVPIIAPQARPTLAQPPPTTSGQTTLPLNTAKISNLDIPKMEEKPALKTLDVMFSFLNHTNPNVTSDCCLCLNPEPPFYVGIAANASFGSSDRDIKNLSNADHCGWGKEPKLTLGDISGQGLCITAFSTSTSPQRSVYRDICQTYVHPSNKSNQWFQAPNGTWWACTNGITPCAYAPSLTNNLCILTHIVPQVYYYSGEGGREHLNLDSRHLLGRFKRVPVLVPVLLARGVAGATAIGSTALVKGADFTSLSLQVNHDLQALEKSVTALETSLSSLAEVVLQNRRGLDLLFLKQGGLCMALGEACCFYVNHSGVIREGMSQLRKRLQDRENALTSQENWYQRMFSASPWLTSLLSTIAGPLILLILTLTVGPCVLNAFLKLNQKPLTRR</sequence>
<organism evidence="1 2">
    <name type="scientific">Echinops telfairi</name>
    <name type="common">Lesser hedgehog tenrec</name>
    <dbReference type="NCBI Taxonomy" id="9371"/>
    <lineage>
        <taxon>Eukaryota</taxon>
        <taxon>Metazoa</taxon>
        <taxon>Chordata</taxon>
        <taxon>Craniata</taxon>
        <taxon>Vertebrata</taxon>
        <taxon>Euteleostomi</taxon>
        <taxon>Mammalia</taxon>
        <taxon>Eutheria</taxon>
        <taxon>Afrotheria</taxon>
        <taxon>Tenrecidae</taxon>
        <taxon>Tenrecinae</taxon>
        <taxon>Echinops</taxon>
    </lineage>
</organism>
<evidence type="ECO:0000313" key="2">
    <source>
        <dbReference type="RefSeq" id="XP_045142540.1"/>
    </source>
</evidence>
<gene>
    <name evidence="2" type="primary">SAP30</name>
</gene>
<proteinExistence type="predicted"/>
<reference evidence="2" key="1">
    <citation type="submission" date="2025-08" db="UniProtKB">
        <authorList>
            <consortium name="RefSeq"/>
        </authorList>
    </citation>
    <scope>IDENTIFICATION</scope>
</reference>
<name>A0AC55CSR4_ECHTE</name>
<protein>
    <submittedName>
        <fullName evidence="2">Histone deacetylase complex subunit SAP30 isoform X1</fullName>
    </submittedName>
</protein>
<dbReference type="Proteomes" id="UP000694863">
    <property type="component" value="Unplaced"/>
</dbReference>
<keyword evidence="1" id="KW-1185">Reference proteome</keyword>
<accession>A0AC55CSR4</accession>
<dbReference type="RefSeq" id="XP_045142540.1">
    <property type="nucleotide sequence ID" value="XM_045286605.1"/>
</dbReference>